<protein>
    <recommendedName>
        <fullName evidence="7">E3 ubiquitin-protein ligase</fullName>
        <ecNumber evidence="7">2.3.2.27</ecNumber>
    </recommendedName>
    <alternativeName>
        <fullName evidence="7">RING-type E3 ubiquitin transferase</fullName>
    </alternativeName>
</protein>
<evidence type="ECO:0000256" key="7">
    <source>
        <dbReference type="RuleBase" id="RU369081"/>
    </source>
</evidence>
<keyword evidence="11" id="KW-1185">Reference proteome</keyword>
<keyword evidence="7" id="KW-0963">Cytoplasm</keyword>
<comment type="catalytic activity">
    <reaction evidence="1 7">
        <text>S-ubiquitinyl-[E2 ubiquitin-conjugating enzyme]-L-cysteine + [acceptor protein]-L-lysine = [E2 ubiquitin-conjugating enzyme]-L-cysteine + N(6)-ubiquitinyl-[acceptor protein]-L-lysine.</text>
        <dbReference type="EC" id="2.3.2.27"/>
    </reaction>
</comment>
<dbReference type="GO" id="GO:0016567">
    <property type="term" value="P:protein ubiquitination"/>
    <property type="evidence" value="ECO:0007669"/>
    <property type="project" value="UniProtKB-UniRule"/>
</dbReference>
<dbReference type="OMA" id="FLMCGGR"/>
<accession>A0A8C5F3Q7</accession>
<reference evidence="10" key="2">
    <citation type="submission" date="2025-09" db="UniProtKB">
        <authorList>
            <consortium name="Ensembl"/>
        </authorList>
    </citation>
    <scope>IDENTIFICATION</scope>
</reference>
<name>A0A8C5F3Q7_GADMO</name>
<dbReference type="Gene3D" id="3.30.40.10">
    <property type="entry name" value="Zinc/RING finger domain, C3HC4 (zinc finger)"/>
    <property type="match status" value="1"/>
</dbReference>
<dbReference type="Ensembl" id="ENSGMOT00000001745.2">
    <property type="protein sequence ID" value="ENSGMOP00000001687.2"/>
    <property type="gene ID" value="ENSGMOG00000001604.2"/>
</dbReference>
<evidence type="ECO:0000256" key="5">
    <source>
        <dbReference type="ARBA" id="ARBA00022786"/>
    </source>
</evidence>
<dbReference type="Pfam" id="PF13920">
    <property type="entry name" value="zf-C3HC4_3"/>
    <property type="match status" value="1"/>
</dbReference>
<comment type="subcellular location">
    <subcellularLocation>
        <location evidence="7">Cytoplasm</location>
    </subcellularLocation>
</comment>
<evidence type="ECO:0000256" key="6">
    <source>
        <dbReference type="ARBA" id="ARBA00022833"/>
    </source>
</evidence>
<feature type="compositionally biased region" description="Basic and acidic residues" evidence="8">
    <location>
        <begin position="538"/>
        <end position="656"/>
    </location>
</feature>
<feature type="domain" description="MGRN1/RNF157-like N-terminal" evidence="9">
    <location>
        <begin position="79"/>
        <end position="174"/>
    </location>
</feature>
<evidence type="ECO:0000256" key="4">
    <source>
        <dbReference type="ARBA" id="ARBA00022771"/>
    </source>
</evidence>
<keyword evidence="6 7" id="KW-0862">Zinc</keyword>
<dbReference type="InterPro" id="IPR058981">
    <property type="entry name" value="MGRN1/RNF157-like_N"/>
</dbReference>
<dbReference type="GeneTree" id="ENSGT00390000009925"/>
<dbReference type="PANTHER" id="PTHR22996:SF1">
    <property type="entry name" value="E3 UBIQUITIN LIGASE RNF157"/>
    <property type="match status" value="1"/>
</dbReference>
<feature type="compositionally biased region" description="Gly residues" evidence="8">
    <location>
        <begin position="500"/>
        <end position="518"/>
    </location>
</feature>
<evidence type="ECO:0000313" key="11">
    <source>
        <dbReference type="Proteomes" id="UP000694546"/>
    </source>
</evidence>
<proteinExistence type="predicted"/>
<feature type="compositionally biased region" description="Pro residues" evidence="8">
    <location>
        <begin position="366"/>
        <end position="375"/>
    </location>
</feature>
<keyword evidence="3 7" id="KW-0479">Metal-binding</keyword>
<dbReference type="PANTHER" id="PTHR22996">
    <property type="entry name" value="MAHOGUNIN"/>
    <property type="match status" value="1"/>
</dbReference>
<dbReference type="Pfam" id="PF26192">
    <property type="entry name" value="RNF157-like_N"/>
    <property type="match status" value="1"/>
</dbReference>
<evidence type="ECO:0000313" key="10">
    <source>
        <dbReference type="Ensembl" id="ENSGMOP00000001687.2"/>
    </source>
</evidence>
<keyword evidence="2 7" id="KW-0808">Transferase</keyword>
<evidence type="ECO:0000256" key="1">
    <source>
        <dbReference type="ARBA" id="ARBA00000900"/>
    </source>
</evidence>
<dbReference type="Proteomes" id="UP000694546">
    <property type="component" value="Chromosome 18"/>
</dbReference>
<comment type="function">
    <text evidence="7">E3 ubiquitin ligase.</text>
</comment>
<evidence type="ECO:0000256" key="3">
    <source>
        <dbReference type="ARBA" id="ARBA00022723"/>
    </source>
</evidence>
<keyword evidence="4 7" id="KW-0863">Zinc-finger</keyword>
<dbReference type="GO" id="GO:0005737">
    <property type="term" value="C:cytoplasm"/>
    <property type="evidence" value="ECO:0007669"/>
    <property type="project" value="UniProtKB-SubCell"/>
</dbReference>
<evidence type="ECO:0000259" key="9">
    <source>
        <dbReference type="Pfam" id="PF26192"/>
    </source>
</evidence>
<feature type="compositionally biased region" description="Low complexity" evidence="8">
    <location>
        <begin position="472"/>
        <end position="489"/>
    </location>
</feature>
<dbReference type="EC" id="2.3.2.27" evidence="7"/>
<dbReference type="AlphaFoldDB" id="A0A8C5F3Q7"/>
<keyword evidence="5 7" id="KW-0833">Ubl conjugation pathway</keyword>
<sequence length="684" mass="74030">MGAFISRQNIGVEEVDIPSNSVYRYPPKSGSYFASHFIMGGEKFDSTHPEGYLFGENTDLNFLGIRPVAEPVKTLRSLINIRKDTLRLVRCSEDLKLPGEDEEAVKNRACYNIEFTFDADTQVAITIYYQAMEEFHSGVYLPQDSSLQSETVHFKRGVSQQFCLPSHSVNLSEWADEEVGSVCTRVGRLPRSQQCVCLWQHVDGSFCVKPLKQKQVVDGVSYLLQEIYGIENKYNSQESKVVDDEISDNSAECVVCLSDIRDTLILPCRHLCLCNACADTLRYQAKLLPNPAGLVRALLFNPVITSQTSDSEDNSAMEHIPPGYEAVSLLEALNGPLSTSPAAPPLHSGPSHITGALPPYSGESHPAPPRSPSPLDPSNSSQGGKLKKSGSKSLSQNSSVLQEEEDEKSCSESEAQACRRKLPVDPPECGVTPDSENLTLSSSGAIDQSSCAGTPLSSTITSPEDPVSSSLAQSVMSMASSHSQHSHISTDTMSSMSGVLPGGGEGEPPRGAGDGGYAAGDNHPDTPMRSRGPLPAGRGERGGGGERERGGGERGGGREGGGGRERGGEEERGEERREGGRERETGGEERERGGRGEERREGGKEERGTGERGERGGERRGGERREGGREEREERGREETREGGGERRGGGSLKDRDIVHIKSHALKVDYIMKLLVNNHHHFGI</sequence>
<dbReference type="GO" id="GO:0008270">
    <property type="term" value="F:zinc ion binding"/>
    <property type="evidence" value="ECO:0007669"/>
    <property type="project" value="UniProtKB-KW"/>
</dbReference>
<evidence type="ECO:0000256" key="2">
    <source>
        <dbReference type="ARBA" id="ARBA00022679"/>
    </source>
</evidence>
<evidence type="ECO:0000256" key="8">
    <source>
        <dbReference type="SAM" id="MobiDB-lite"/>
    </source>
</evidence>
<organism evidence="10 11">
    <name type="scientific">Gadus morhua</name>
    <name type="common">Atlantic cod</name>
    <dbReference type="NCBI Taxonomy" id="8049"/>
    <lineage>
        <taxon>Eukaryota</taxon>
        <taxon>Metazoa</taxon>
        <taxon>Chordata</taxon>
        <taxon>Craniata</taxon>
        <taxon>Vertebrata</taxon>
        <taxon>Euteleostomi</taxon>
        <taxon>Actinopterygii</taxon>
        <taxon>Neopterygii</taxon>
        <taxon>Teleostei</taxon>
        <taxon>Neoteleostei</taxon>
        <taxon>Acanthomorphata</taxon>
        <taxon>Zeiogadaria</taxon>
        <taxon>Gadariae</taxon>
        <taxon>Gadiformes</taxon>
        <taxon>Gadoidei</taxon>
        <taxon>Gadidae</taxon>
        <taxon>Gadus</taxon>
    </lineage>
</organism>
<feature type="region of interest" description="Disordered" evidence="8">
    <location>
        <begin position="338"/>
        <end position="410"/>
    </location>
</feature>
<reference evidence="10" key="1">
    <citation type="submission" date="2025-08" db="UniProtKB">
        <authorList>
            <consortium name="Ensembl"/>
        </authorList>
    </citation>
    <scope>IDENTIFICATION</scope>
</reference>
<dbReference type="GO" id="GO:0061630">
    <property type="term" value="F:ubiquitin protein ligase activity"/>
    <property type="evidence" value="ECO:0007669"/>
    <property type="project" value="UniProtKB-UniRule"/>
</dbReference>
<feature type="region of interest" description="Disordered" evidence="8">
    <location>
        <begin position="422"/>
        <end position="656"/>
    </location>
</feature>
<dbReference type="InterPro" id="IPR013083">
    <property type="entry name" value="Znf_RING/FYVE/PHD"/>
</dbReference>
<feature type="compositionally biased region" description="Polar residues" evidence="8">
    <location>
        <begin position="434"/>
        <end position="471"/>
    </location>
</feature>
<dbReference type="InterPro" id="IPR045194">
    <property type="entry name" value="MGRN1/RNF157-like"/>
</dbReference>